<protein>
    <submittedName>
        <fullName evidence="2">Uncharacterized protein</fullName>
    </submittedName>
</protein>
<reference evidence="2 3" key="1">
    <citation type="journal article" date="2011" name="PLoS Genet.">
        <title>Azospirillum genomes reveal transition of bacteria from aquatic to terrestrial environments.</title>
        <authorList>
            <person name="Wisniewski-Dye F."/>
            <person name="Borziak K."/>
            <person name="Khalsa-Moyers G."/>
            <person name="Alexandre G."/>
            <person name="Sukharnikov L.O."/>
            <person name="Wuichet K."/>
            <person name="Hurst G.B."/>
            <person name="McDonald W.H."/>
            <person name="Robertson J.S."/>
            <person name="Barbe V."/>
            <person name="Calteau A."/>
            <person name="Rouy Z."/>
            <person name="Mangenot S."/>
            <person name="Prigent-Combaret C."/>
            <person name="Normand P."/>
            <person name="Boyer M."/>
            <person name="Siguier P."/>
            <person name="Dessaux Y."/>
            <person name="Elmerich C."/>
            <person name="Condemine G."/>
            <person name="Krishnen G."/>
            <person name="Kennedy I."/>
            <person name="Paterson A.H."/>
            <person name="Gonzalez V."/>
            <person name="Mavingui P."/>
            <person name="Zhulin I.B."/>
        </authorList>
    </citation>
    <scope>NUCLEOTIDE SEQUENCE [LARGE SCALE GENOMIC DNA]</scope>
    <source>
        <strain evidence="2 3">Sp245</strain>
    </source>
</reference>
<keyword evidence="2" id="KW-0614">Plasmid</keyword>
<dbReference type="KEGG" id="abs:AZOBR_p1140027"/>
<feature type="region of interest" description="Disordered" evidence="1">
    <location>
        <begin position="70"/>
        <end position="99"/>
    </location>
</feature>
<accession>A0A9P1JWC3</accession>
<dbReference type="Proteomes" id="UP000007319">
    <property type="component" value="Plasmid AZOBR_p1"/>
</dbReference>
<sequence length="99" mass="11063">MEAPMTATLDVLTGWPARLDELFGRISSEFARAEPRRQARKYLEGLLGGAKRKNGWQLVGRTDRRRPALAHAAGAQPCAVGPGSRPRRMRRLHHRAARP</sequence>
<geneLocation type="plasmid" evidence="2 3">
    <name>AZOBR_p1</name>
</geneLocation>
<dbReference type="AlphaFoldDB" id="A0A9P1JWC3"/>
<proteinExistence type="predicted"/>
<evidence type="ECO:0000313" key="2">
    <source>
        <dbReference type="EMBL" id="CCD01012.1"/>
    </source>
</evidence>
<feature type="compositionally biased region" description="Basic residues" evidence="1">
    <location>
        <begin position="85"/>
        <end position="99"/>
    </location>
</feature>
<gene>
    <name evidence="2" type="ORF">AZOBR_p1140027</name>
</gene>
<keyword evidence="3" id="KW-1185">Reference proteome</keyword>
<name>A0A9P1JWC3_9PROT</name>
<evidence type="ECO:0000313" key="3">
    <source>
        <dbReference type="Proteomes" id="UP000007319"/>
    </source>
</evidence>
<dbReference type="EMBL" id="HE577328">
    <property type="protein sequence ID" value="CCD01012.1"/>
    <property type="molecule type" value="Genomic_DNA"/>
</dbReference>
<organism evidence="2 3">
    <name type="scientific">Azospirillum baldaniorum</name>
    <dbReference type="NCBI Taxonomy" id="1064539"/>
    <lineage>
        <taxon>Bacteria</taxon>
        <taxon>Pseudomonadati</taxon>
        <taxon>Pseudomonadota</taxon>
        <taxon>Alphaproteobacteria</taxon>
        <taxon>Rhodospirillales</taxon>
        <taxon>Azospirillaceae</taxon>
        <taxon>Azospirillum</taxon>
    </lineage>
</organism>
<evidence type="ECO:0000256" key="1">
    <source>
        <dbReference type="SAM" id="MobiDB-lite"/>
    </source>
</evidence>